<dbReference type="InterPro" id="IPR001509">
    <property type="entry name" value="Epimerase_deHydtase"/>
</dbReference>
<dbReference type="SUPFAM" id="SSF51735">
    <property type="entry name" value="NAD(P)-binding Rossmann-fold domains"/>
    <property type="match status" value="1"/>
</dbReference>
<proteinExistence type="inferred from homology"/>
<name>A0ABS5HAG7_9GAMM</name>
<reference evidence="5" key="1">
    <citation type="submission" date="2023-07" db="EMBL/GenBank/DDBJ databases">
        <title>Marinomonas vulgaris A79, complete genome.</title>
        <authorList>
            <person name="Ying J.-J."/>
        </authorList>
    </citation>
    <scope>NUCLEOTIDE SEQUENCE [LARGE SCALE GENOMIC DNA]</scope>
    <source>
        <strain evidence="5">A79</strain>
    </source>
</reference>
<dbReference type="NCBIfam" id="TIGR01777">
    <property type="entry name" value="yfcH"/>
    <property type="match status" value="1"/>
</dbReference>
<gene>
    <name evidence="4" type="ORF">J9B83_05750</name>
</gene>
<dbReference type="InterPro" id="IPR010099">
    <property type="entry name" value="SDR39U1"/>
</dbReference>
<dbReference type="PANTHER" id="PTHR11092:SF0">
    <property type="entry name" value="EPIMERASE FAMILY PROTEIN SDR39U1"/>
    <property type="match status" value="1"/>
</dbReference>
<dbReference type="InterPro" id="IPR036291">
    <property type="entry name" value="NAD(P)-bd_dom_sf"/>
</dbReference>
<protein>
    <submittedName>
        <fullName evidence="4">TIGR01777 family oxidoreductase</fullName>
    </submittedName>
</protein>
<keyword evidence="5" id="KW-1185">Reference proteome</keyword>
<evidence type="ECO:0000259" key="2">
    <source>
        <dbReference type="Pfam" id="PF01370"/>
    </source>
</evidence>
<dbReference type="InterPro" id="IPR013549">
    <property type="entry name" value="DUF1731"/>
</dbReference>
<accession>A0ABS5HAG7</accession>
<dbReference type="Proteomes" id="UP000679722">
    <property type="component" value="Unassembled WGS sequence"/>
</dbReference>
<sequence>MNILLTGATGFIGQSLLRSLPLDEHRVFALVRKIDNRLDTKITQLTLDTLPKLNEQIDVFINLAGENIASQPWSNGRKKALYESRVTLTNSIRSALQVPPSLVISMSAVGFYGVTRDGIYDENTPPAPGFAHELCNAWESAANAFNSNDTRVVIYRLGVVLGKGGALEKMRLPFKLGAGGPIAGGDQWFAWIHIDDVVKVILTAIDNEAYRGTYNLVAPQTITQAHFAKAYAASLGRPAVLPTPKWLMKLIFGEMSSLLTEGPQIIPKHLVDQGFAFQHKTIEQALDHINW</sequence>
<dbReference type="EMBL" id="JAGSSV010000005">
    <property type="protein sequence ID" value="MBR7888442.1"/>
    <property type="molecule type" value="Genomic_DNA"/>
</dbReference>
<dbReference type="Gene3D" id="3.40.50.720">
    <property type="entry name" value="NAD(P)-binding Rossmann-like Domain"/>
    <property type="match status" value="1"/>
</dbReference>
<evidence type="ECO:0000259" key="3">
    <source>
        <dbReference type="Pfam" id="PF08338"/>
    </source>
</evidence>
<evidence type="ECO:0000313" key="4">
    <source>
        <dbReference type="EMBL" id="MBR7888442.1"/>
    </source>
</evidence>
<dbReference type="PANTHER" id="PTHR11092">
    <property type="entry name" value="SUGAR NUCLEOTIDE EPIMERASE RELATED"/>
    <property type="match status" value="1"/>
</dbReference>
<comment type="caution">
    <text evidence="4">The sequence shown here is derived from an EMBL/GenBank/DDBJ whole genome shotgun (WGS) entry which is preliminary data.</text>
</comment>
<dbReference type="Pfam" id="PF01370">
    <property type="entry name" value="Epimerase"/>
    <property type="match status" value="1"/>
</dbReference>
<organism evidence="4 5">
    <name type="scientific">Marinomonas vulgaris</name>
    <dbReference type="NCBI Taxonomy" id="2823372"/>
    <lineage>
        <taxon>Bacteria</taxon>
        <taxon>Pseudomonadati</taxon>
        <taxon>Pseudomonadota</taxon>
        <taxon>Gammaproteobacteria</taxon>
        <taxon>Oceanospirillales</taxon>
        <taxon>Oceanospirillaceae</taxon>
        <taxon>Marinomonas</taxon>
    </lineage>
</organism>
<evidence type="ECO:0000313" key="5">
    <source>
        <dbReference type="Proteomes" id="UP000679722"/>
    </source>
</evidence>
<feature type="domain" description="NAD-dependent epimerase/dehydratase" evidence="2">
    <location>
        <begin position="3"/>
        <end position="215"/>
    </location>
</feature>
<comment type="similarity">
    <text evidence="1">Belongs to the NAD(P)-dependent epimerase/dehydratase family. SDR39U1 subfamily.</text>
</comment>
<evidence type="ECO:0000256" key="1">
    <source>
        <dbReference type="ARBA" id="ARBA00009353"/>
    </source>
</evidence>
<feature type="domain" description="DUF1731" evidence="3">
    <location>
        <begin position="243"/>
        <end position="289"/>
    </location>
</feature>
<dbReference type="RefSeq" id="WP_211535791.1">
    <property type="nucleotide sequence ID" value="NZ_JAGSSV010000005.1"/>
</dbReference>
<dbReference type="Pfam" id="PF08338">
    <property type="entry name" value="DUF1731"/>
    <property type="match status" value="1"/>
</dbReference>